<keyword evidence="9" id="KW-1185">Reference proteome</keyword>
<keyword evidence="2" id="KW-0378">Hydrolase</keyword>
<dbReference type="PANTHER" id="PTHR42812:SF17">
    <property type="entry name" value="BETA-XYLOSIDASE C-TERMINAL CONCANAVALIN A-LIKE DOMAIN-CONTAINING PROTEIN-RELATED"/>
    <property type="match status" value="1"/>
</dbReference>
<evidence type="ECO:0000256" key="5">
    <source>
        <dbReference type="SAM" id="MobiDB-lite"/>
    </source>
</evidence>
<feature type="region of interest" description="Disordered" evidence="5">
    <location>
        <begin position="624"/>
        <end position="676"/>
    </location>
</feature>
<dbReference type="Proteomes" id="UP000192596">
    <property type="component" value="Unassembled WGS sequence"/>
</dbReference>
<sequence length="917" mass="102359">MHLKTVAIGVVGALASASLAQNVSTYYNPIITGFHPDPTCTFVPELHNTFFCTFSSFLTFPGLPIYASRDLINWKLVSNALSRLDQLPALAFLVRGSTSGIYAPTLRYRDGKLIILTTLAHQALYPTNYTKWDNFIQTSDDPYNSSAWSDPVHFDFPGIDPSPFWDDDGRVYLTGSFDGKSILQAEIDLDTGEVFGPLVPIWNGTGLPSPEAPHMYKRDGWYYLLTAEGGTRERHRSNFARSRNIYGPYVGDPVNPVLSGYLSKSYFQAVGHSDIFQDALGQYWAIALAVRAGYSYNFDPYNSIFPMGREAQLTPVKWPPGEWPTYQNVSGIMTGDFVLPQNPDPSTVPEQGEGGLSQANDVVNFEPGSSLPAHVFHWRLPVAKNYAVSPEGHDNTLMLRSSVFNLTSFDADSTRGLGQTFVARRQSHTRFRFSVDVQWHGHLTREQNEVGVTALQDQAQHFDLSVAMLKTNGTGAVAPHIRFRGISTTTYRLPERFKYVDEVFPLPAHLHGQQVRLQVEAVNTTHYAFFAGRGGCDEDTEMTIYGYTRGNYLIPYYSGVVVGVYATSNGKWGEGAFKTYVSGVLGLNNSAELGVIPSTAQNLVRRIKPDRAPQQIDKCEKDLEAAAGPKKRIDTARISPSKPPFRPPGISRTVTTPTKNTTATTGHPQTSAPSHGIIERNRKSLESEQAESESGQVSIAENVFGIVELGEAILCQVSMRQWFTLKRVSRSIRGLIDGSSAISRRMFAEHSTEPSATRGAISPLLIGSGERLPILHLFDTGLWSESYYAMNFYNHSCFLEARIKVNTLEDLQNLQNFAPMRLEGSWCNTMVLNLPQQTYLEFYVDGRLLERSISPFMNLSERLRKQWRAESRCEKAMISWFRSAIVSLGYLVGELWKRCKEILELNSARTRKAEGRL</sequence>
<dbReference type="AlphaFoldDB" id="A0A1V8S994"/>
<feature type="site" description="Important for catalytic activity, responsible for pKa modulation of the active site Glu and correct orientation of both the proton donor and substrate" evidence="4">
    <location>
        <position position="160"/>
    </location>
</feature>
<evidence type="ECO:0000313" key="9">
    <source>
        <dbReference type="Proteomes" id="UP000192596"/>
    </source>
</evidence>
<evidence type="ECO:0000256" key="2">
    <source>
        <dbReference type="ARBA" id="ARBA00022801"/>
    </source>
</evidence>
<feature type="compositionally biased region" description="Low complexity" evidence="5">
    <location>
        <begin position="653"/>
        <end position="665"/>
    </location>
</feature>
<dbReference type="SUPFAM" id="SSF75005">
    <property type="entry name" value="Arabinanase/levansucrase/invertase"/>
    <property type="match status" value="1"/>
</dbReference>
<protein>
    <recommendedName>
        <fullName evidence="7">Beta-xylosidase C-terminal Concanavalin A-like domain-containing protein</fullName>
    </recommendedName>
</protein>
<dbReference type="Gene3D" id="2.60.120.200">
    <property type="match status" value="1"/>
</dbReference>
<name>A0A1V8S994_9PEZI</name>
<gene>
    <name evidence="8" type="ORF">B0A48_18426</name>
</gene>
<dbReference type="OrthoDB" id="408373at2759"/>
<dbReference type="GO" id="GO:0005975">
    <property type="term" value="P:carbohydrate metabolic process"/>
    <property type="evidence" value="ECO:0007669"/>
    <property type="project" value="InterPro"/>
</dbReference>
<organism evidence="8 9">
    <name type="scientific">Cryoendolithus antarcticus</name>
    <dbReference type="NCBI Taxonomy" id="1507870"/>
    <lineage>
        <taxon>Eukaryota</taxon>
        <taxon>Fungi</taxon>
        <taxon>Dikarya</taxon>
        <taxon>Ascomycota</taxon>
        <taxon>Pezizomycotina</taxon>
        <taxon>Dothideomycetes</taxon>
        <taxon>Dothideomycetidae</taxon>
        <taxon>Cladosporiales</taxon>
        <taxon>Cladosporiaceae</taxon>
        <taxon>Cryoendolithus</taxon>
    </lineage>
</organism>
<feature type="domain" description="Beta-xylosidase C-terminal Concanavalin A-like" evidence="7">
    <location>
        <begin position="417"/>
        <end position="571"/>
    </location>
</feature>
<dbReference type="PANTHER" id="PTHR42812">
    <property type="entry name" value="BETA-XYLOSIDASE"/>
    <property type="match status" value="1"/>
</dbReference>
<comment type="caution">
    <text evidence="8">The sequence shown here is derived from an EMBL/GenBank/DDBJ whole genome shotgun (WGS) entry which is preliminary data.</text>
</comment>
<evidence type="ECO:0000313" key="8">
    <source>
        <dbReference type="EMBL" id="OQN95411.1"/>
    </source>
</evidence>
<feature type="signal peptide" evidence="6">
    <location>
        <begin position="1"/>
        <end position="20"/>
    </location>
</feature>
<proteinExistence type="inferred from homology"/>
<dbReference type="InterPro" id="IPR041542">
    <property type="entry name" value="GH43_C2"/>
</dbReference>
<evidence type="ECO:0000256" key="4">
    <source>
        <dbReference type="PIRSR" id="PIRSR606710-2"/>
    </source>
</evidence>
<dbReference type="InterPro" id="IPR013320">
    <property type="entry name" value="ConA-like_dom_sf"/>
</dbReference>
<dbReference type="Gene3D" id="2.115.10.20">
    <property type="entry name" value="Glycosyl hydrolase domain, family 43"/>
    <property type="match status" value="1"/>
</dbReference>
<evidence type="ECO:0000256" key="3">
    <source>
        <dbReference type="ARBA" id="ARBA00023295"/>
    </source>
</evidence>
<evidence type="ECO:0000256" key="6">
    <source>
        <dbReference type="SAM" id="SignalP"/>
    </source>
</evidence>
<evidence type="ECO:0000256" key="1">
    <source>
        <dbReference type="ARBA" id="ARBA00009865"/>
    </source>
</evidence>
<dbReference type="STRING" id="1507870.A0A1V8S994"/>
<dbReference type="InParanoid" id="A0A1V8S994"/>
<accession>A0A1V8S994</accession>
<feature type="chain" id="PRO_5012190097" description="Beta-xylosidase C-terminal Concanavalin A-like domain-containing protein" evidence="6">
    <location>
        <begin position="21"/>
        <end position="917"/>
    </location>
</feature>
<dbReference type="InterPro" id="IPR006710">
    <property type="entry name" value="Glyco_hydro_43"/>
</dbReference>
<keyword evidence="6" id="KW-0732">Signal</keyword>
<dbReference type="CDD" id="cd18833">
    <property type="entry name" value="GH43_PcXyl-like"/>
    <property type="match status" value="1"/>
</dbReference>
<dbReference type="GO" id="GO:0004553">
    <property type="term" value="F:hydrolase activity, hydrolyzing O-glycosyl compounds"/>
    <property type="evidence" value="ECO:0007669"/>
    <property type="project" value="InterPro"/>
</dbReference>
<keyword evidence="3" id="KW-0326">Glycosidase</keyword>
<reference evidence="9" key="1">
    <citation type="submission" date="2017-03" db="EMBL/GenBank/DDBJ databases">
        <title>Genomes of endolithic fungi from Antarctica.</title>
        <authorList>
            <person name="Coleine C."/>
            <person name="Masonjones S."/>
            <person name="Stajich J.E."/>
        </authorList>
    </citation>
    <scope>NUCLEOTIDE SEQUENCE [LARGE SCALE GENOMIC DNA]</scope>
    <source>
        <strain evidence="9">CCFEE 5527</strain>
    </source>
</reference>
<dbReference type="InterPro" id="IPR051795">
    <property type="entry name" value="Glycosyl_Hydrlase_43"/>
</dbReference>
<dbReference type="SUPFAM" id="SSF49899">
    <property type="entry name" value="Concanavalin A-like lectins/glucanases"/>
    <property type="match status" value="1"/>
</dbReference>
<evidence type="ECO:0000259" key="7">
    <source>
        <dbReference type="Pfam" id="PF17851"/>
    </source>
</evidence>
<dbReference type="EMBL" id="NAJO01000097">
    <property type="protein sequence ID" value="OQN95411.1"/>
    <property type="molecule type" value="Genomic_DNA"/>
</dbReference>
<dbReference type="Pfam" id="PF17851">
    <property type="entry name" value="GH43_C2"/>
    <property type="match status" value="1"/>
</dbReference>
<comment type="similarity">
    <text evidence="1">Belongs to the glycosyl hydrolase 43 family.</text>
</comment>
<dbReference type="InterPro" id="IPR023296">
    <property type="entry name" value="Glyco_hydro_beta-prop_sf"/>
</dbReference>
<dbReference type="Pfam" id="PF04616">
    <property type="entry name" value="Glyco_hydro_43"/>
    <property type="match status" value="1"/>
</dbReference>